<organism evidence="1 2">
    <name type="scientific">Maridesulfovibrio hydrothermalis AM13 = DSM 14728</name>
    <dbReference type="NCBI Taxonomy" id="1121451"/>
    <lineage>
        <taxon>Bacteria</taxon>
        <taxon>Pseudomonadati</taxon>
        <taxon>Thermodesulfobacteriota</taxon>
        <taxon>Desulfovibrionia</taxon>
        <taxon>Desulfovibrionales</taxon>
        <taxon>Desulfovibrionaceae</taxon>
        <taxon>Maridesulfovibrio</taxon>
    </lineage>
</organism>
<protein>
    <submittedName>
        <fullName evidence="1">Uncharacterized protein</fullName>
    </submittedName>
</protein>
<keyword evidence="2" id="KW-1185">Reference proteome</keyword>
<sequence>MSLSSLIKIEMFYVNIMGLIVGVDSVPIYNYQFSVVRIIRIWAAVHFLE</sequence>
<dbReference type="STRING" id="1121451.DESAM_10262"/>
<dbReference type="KEGG" id="dhy:DESAM_10262"/>
<proteinExistence type="predicted"/>
<dbReference type="AlphaFoldDB" id="L0R6B7"/>
<dbReference type="EMBL" id="FO203522">
    <property type="protein sequence ID" value="CCO22243.1"/>
    <property type="molecule type" value="Genomic_DNA"/>
</dbReference>
<evidence type="ECO:0000313" key="2">
    <source>
        <dbReference type="Proteomes" id="UP000010808"/>
    </source>
</evidence>
<evidence type="ECO:0000313" key="1">
    <source>
        <dbReference type="EMBL" id="CCO22243.1"/>
    </source>
</evidence>
<accession>L0R6B7</accession>
<reference evidence="1 2" key="1">
    <citation type="submission" date="2012-10" db="EMBL/GenBank/DDBJ databases">
        <authorList>
            <person name="Genoscope - CEA"/>
        </authorList>
    </citation>
    <scope>NUCLEOTIDE SEQUENCE [LARGE SCALE GENOMIC DNA]</scope>
    <source>
        <strain evidence="2">AM13 / DSM 14728</strain>
    </source>
</reference>
<dbReference type="Proteomes" id="UP000010808">
    <property type="component" value="Chromosome"/>
</dbReference>
<gene>
    <name evidence="1" type="ORF">DESAM_10262</name>
</gene>
<dbReference type="HOGENOM" id="CLU_3134882_0_0_7"/>
<name>L0R6B7_9BACT</name>